<evidence type="ECO:0000313" key="4">
    <source>
        <dbReference type="EMBL" id="HIS66377.1"/>
    </source>
</evidence>
<protein>
    <submittedName>
        <fullName evidence="4">ATP-binding cassette domain-containing protein</fullName>
    </submittedName>
</protein>
<comment type="caution">
    <text evidence="4">The sequence shown here is derived from an EMBL/GenBank/DDBJ whole genome shotgun (WGS) entry which is preliminary data.</text>
</comment>
<proteinExistence type="predicted"/>
<evidence type="ECO:0000256" key="1">
    <source>
        <dbReference type="ARBA" id="ARBA00022741"/>
    </source>
</evidence>
<accession>A0A9D1FC64</accession>
<evidence type="ECO:0000259" key="3">
    <source>
        <dbReference type="PROSITE" id="PS50893"/>
    </source>
</evidence>
<keyword evidence="1" id="KW-0547">Nucleotide-binding</keyword>
<dbReference type="SMART" id="SM00382">
    <property type="entry name" value="AAA"/>
    <property type="match status" value="1"/>
</dbReference>
<dbReference type="GO" id="GO:0005524">
    <property type="term" value="F:ATP binding"/>
    <property type="evidence" value="ECO:0007669"/>
    <property type="project" value="UniProtKB-KW"/>
</dbReference>
<dbReference type="PROSITE" id="PS50893">
    <property type="entry name" value="ABC_TRANSPORTER_2"/>
    <property type="match status" value="1"/>
</dbReference>
<dbReference type="Gene3D" id="3.40.50.300">
    <property type="entry name" value="P-loop containing nucleotide triphosphate hydrolases"/>
    <property type="match status" value="1"/>
</dbReference>
<reference evidence="4" key="2">
    <citation type="journal article" date="2021" name="PeerJ">
        <title>Extensive microbial diversity within the chicken gut microbiome revealed by metagenomics and culture.</title>
        <authorList>
            <person name="Gilroy R."/>
            <person name="Ravi A."/>
            <person name="Getino M."/>
            <person name="Pursley I."/>
            <person name="Horton D.L."/>
            <person name="Alikhan N.F."/>
            <person name="Baker D."/>
            <person name="Gharbi K."/>
            <person name="Hall N."/>
            <person name="Watson M."/>
            <person name="Adriaenssens E.M."/>
            <person name="Foster-Nyarko E."/>
            <person name="Jarju S."/>
            <person name="Secka A."/>
            <person name="Antonio M."/>
            <person name="Oren A."/>
            <person name="Chaudhuri R.R."/>
            <person name="La Ragione R."/>
            <person name="Hildebrand F."/>
            <person name="Pallen M.J."/>
        </authorList>
    </citation>
    <scope>NUCLEOTIDE SEQUENCE</scope>
    <source>
        <strain evidence="4">ChiHjej10B9-9673</strain>
    </source>
</reference>
<sequence length="351" mass="39243">MRLVVDIKKRLGDFLLDVSFTAEDGIMGILGPSGCGKSMTLRCIAGVERPDSGHIELDGVTLFDSARRVNIKPQNRRVGYLFQNYALFPNMSVRQNILCGLKNEKDRAARERILAEYLELMQLTGLEDHYPSQLSGGQQQRTALARILVNRPKLLMLDEPFSALDSHLREKLLVEMKAILEGYGGVSLAVTHSRDEAYDLCSTIALMQNGSIHTLKPTKQLFADPGTVAGASMTGCKNFSRAKKTGEYEVEALDWGIRLTTAKPVPEDLTHVGIRAHYFSPSCKQNNYPVTLLGSIEEPFEDIIRFRWKNQLPDTPDLWWRIPKQFRPQGVSADYALGAAPANVLLLRDLK</sequence>
<dbReference type="InterPro" id="IPR003439">
    <property type="entry name" value="ABC_transporter-like_ATP-bd"/>
</dbReference>
<gene>
    <name evidence="4" type="ORF">IAC18_02320</name>
</gene>
<dbReference type="InterPro" id="IPR003593">
    <property type="entry name" value="AAA+_ATPase"/>
</dbReference>
<dbReference type="InterPro" id="IPR027417">
    <property type="entry name" value="P-loop_NTPase"/>
</dbReference>
<dbReference type="GO" id="GO:0016887">
    <property type="term" value="F:ATP hydrolysis activity"/>
    <property type="evidence" value="ECO:0007669"/>
    <property type="project" value="InterPro"/>
</dbReference>
<dbReference type="Pfam" id="PF00005">
    <property type="entry name" value="ABC_tran"/>
    <property type="match status" value="1"/>
</dbReference>
<dbReference type="InterPro" id="IPR050334">
    <property type="entry name" value="Molybdenum_import_ModC"/>
</dbReference>
<feature type="domain" description="ABC transporter" evidence="3">
    <location>
        <begin position="2"/>
        <end position="234"/>
    </location>
</feature>
<dbReference type="PANTHER" id="PTHR43514">
    <property type="entry name" value="ABC TRANSPORTER I FAMILY MEMBER 10"/>
    <property type="match status" value="1"/>
</dbReference>
<dbReference type="SUPFAM" id="SSF52540">
    <property type="entry name" value="P-loop containing nucleoside triphosphate hydrolases"/>
    <property type="match status" value="1"/>
</dbReference>
<reference evidence="4" key="1">
    <citation type="submission" date="2020-10" db="EMBL/GenBank/DDBJ databases">
        <authorList>
            <person name="Gilroy R."/>
        </authorList>
    </citation>
    <scope>NUCLEOTIDE SEQUENCE</scope>
    <source>
        <strain evidence="4">ChiHjej10B9-9673</strain>
    </source>
</reference>
<dbReference type="EMBL" id="DVJK01000064">
    <property type="protein sequence ID" value="HIS66377.1"/>
    <property type="molecule type" value="Genomic_DNA"/>
</dbReference>
<name>A0A9D1FC64_9FIRM</name>
<dbReference type="PANTHER" id="PTHR43514:SF1">
    <property type="entry name" value="SULFATE_THIOSULFATE IMPORT ATP-BINDING PROTEIN CYSA"/>
    <property type="match status" value="1"/>
</dbReference>
<keyword evidence="2 4" id="KW-0067">ATP-binding</keyword>
<evidence type="ECO:0000313" key="5">
    <source>
        <dbReference type="Proteomes" id="UP000824001"/>
    </source>
</evidence>
<dbReference type="Proteomes" id="UP000824001">
    <property type="component" value="Unassembled WGS sequence"/>
</dbReference>
<organism evidence="4 5">
    <name type="scientific">Candidatus Scatomorpha merdipullorum</name>
    <dbReference type="NCBI Taxonomy" id="2840927"/>
    <lineage>
        <taxon>Bacteria</taxon>
        <taxon>Bacillati</taxon>
        <taxon>Bacillota</taxon>
        <taxon>Clostridia</taxon>
        <taxon>Eubacteriales</taxon>
        <taxon>Candidatus Scatomorpha</taxon>
    </lineage>
</organism>
<evidence type="ECO:0000256" key="2">
    <source>
        <dbReference type="ARBA" id="ARBA00022840"/>
    </source>
</evidence>
<dbReference type="AlphaFoldDB" id="A0A9D1FC64"/>